<reference evidence="1 2" key="1">
    <citation type="submission" date="2019-06" db="EMBL/GenBank/DDBJ databases">
        <title>A chromosomal-level reference genome of Carpinus fangiana (Coryloideae, Betulaceae).</title>
        <authorList>
            <person name="Yang X."/>
            <person name="Wang Z."/>
            <person name="Zhang L."/>
            <person name="Hao G."/>
            <person name="Liu J."/>
            <person name="Yang Y."/>
        </authorList>
    </citation>
    <scope>NUCLEOTIDE SEQUENCE [LARGE SCALE GENOMIC DNA]</scope>
    <source>
        <strain evidence="1">Cfa_2016G</strain>
        <tissue evidence="1">Leaf</tissue>
    </source>
</reference>
<dbReference type="EMBL" id="CM017326">
    <property type="protein sequence ID" value="KAE8076417.1"/>
    <property type="molecule type" value="Genomic_DNA"/>
</dbReference>
<dbReference type="AlphaFoldDB" id="A0A5N6REU8"/>
<protein>
    <submittedName>
        <fullName evidence="1">Uncharacterized protein</fullName>
    </submittedName>
</protein>
<keyword evidence="2" id="KW-1185">Reference proteome</keyword>
<dbReference type="Proteomes" id="UP000327013">
    <property type="component" value="Chromosome 6"/>
</dbReference>
<gene>
    <name evidence="1" type="ORF">FH972_015072</name>
</gene>
<organism evidence="1 2">
    <name type="scientific">Carpinus fangiana</name>
    <dbReference type="NCBI Taxonomy" id="176857"/>
    <lineage>
        <taxon>Eukaryota</taxon>
        <taxon>Viridiplantae</taxon>
        <taxon>Streptophyta</taxon>
        <taxon>Embryophyta</taxon>
        <taxon>Tracheophyta</taxon>
        <taxon>Spermatophyta</taxon>
        <taxon>Magnoliopsida</taxon>
        <taxon>eudicotyledons</taxon>
        <taxon>Gunneridae</taxon>
        <taxon>Pentapetalae</taxon>
        <taxon>rosids</taxon>
        <taxon>fabids</taxon>
        <taxon>Fagales</taxon>
        <taxon>Betulaceae</taxon>
        <taxon>Carpinus</taxon>
    </lineage>
</organism>
<proteinExistence type="predicted"/>
<evidence type="ECO:0000313" key="2">
    <source>
        <dbReference type="Proteomes" id="UP000327013"/>
    </source>
</evidence>
<evidence type="ECO:0000313" key="1">
    <source>
        <dbReference type="EMBL" id="KAE8076417.1"/>
    </source>
</evidence>
<sequence>MSDFQSLVKEPKSSGGTVKVLKGQKVAECHNHSGVILELQNCRETLRWLKGEVDVALQKLELALIRAEECGMLQRNEWANGKGCLCLVTRSPNSPEIPTEDGAFLIEVSGAVPGDEGPSSVARGPQSSPMTAILARGEAISPQKLPETPSLIVPIANSELLVSGKAFGRVGSRLKAGETPSSPATMSMVSKVANTIQTVLEKVSGAVPGDEGLSSVAGGPQSSLANAILARGKTVSPQKLSETPSPVVPTTNSKLLVYGKVFGGVGLRSKAR</sequence>
<name>A0A5N6REU8_9ROSI</name>
<accession>A0A5N6REU8</accession>